<accession>A0A1F7RMI8</accession>
<dbReference type="AlphaFoldDB" id="A0A1F7RMI8"/>
<gene>
    <name evidence="8" type="ORF">A2042_00925</name>
</gene>
<dbReference type="FunFam" id="3.40.47.10:FF:000010">
    <property type="entry name" value="Acetyl-CoA acetyltransferase (Thiolase)"/>
    <property type="match status" value="1"/>
</dbReference>
<dbReference type="InterPro" id="IPR002155">
    <property type="entry name" value="Thiolase"/>
</dbReference>
<name>A0A1F7RMI8_9BACT</name>
<evidence type="ECO:0000256" key="2">
    <source>
        <dbReference type="ARBA" id="ARBA00022679"/>
    </source>
</evidence>
<dbReference type="GO" id="GO:0003988">
    <property type="term" value="F:acetyl-CoA C-acyltransferase activity"/>
    <property type="evidence" value="ECO:0007669"/>
    <property type="project" value="UniProtKB-ARBA"/>
</dbReference>
<feature type="active site" description="Acyl-thioester intermediate" evidence="4">
    <location>
        <position position="88"/>
    </location>
</feature>
<organism evidence="8 9">
    <name type="scientific">Candidatus Schekmanbacteria bacterium GWA2_38_11</name>
    <dbReference type="NCBI Taxonomy" id="1817876"/>
    <lineage>
        <taxon>Bacteria</taxon>
        <taxon>Candidatus Schekmaniibacteriota</taxon>
    </lineage>
</organism>
<proteinExistence type="inferred from homology"/>
<keyword evidence="3 5" id="KW-0012">Acyltransferase</keyword>
<dbReference type="InterPro" id="IPR020616">
    <property type="entry name" value="Thiolase_N"/>
</dbReference>
<feature type="active site" description="Proton acceptor" evidence="4">
    <location>
        <position position="382"/>
    </location>
</feature>
<dbReference type="Proteomes" id="UP000178526">
    <property type="component" value="Unassembled WGS sequence"/>
</dbReference>
<feature type="domain" description="Thiolase C-terminal" evidence="7">
    <location>
        <begin position="274"/>
        <end position="395"/>
    </location>
</feature>
<evidence type="ECO:0000256" key="1">
    <source>
        <dbReference type="ARBA" id="ARBA00010982"/>
    </source>
</evidence>
<protein>
    <submittedName>
        <fullName evidence="8">Acetyl-CoA acetyltransferase</fullName>
    </submittedName>
</protein>
<keyword evidence="2 5" id="KW-0808">Transferase</keyword>
<evidence type="ECO:0000256" key="3">
    <source>
        <dbReference type="ARBA" id="ARBA00023315"/>
    </source>
</evidence>
<dbReference type="PROSITE" id="PS00737">
    <property type="entry name" value="THIOLASE_2"/>
    <property type="match status" value="1"/>
</dbReference>
<evidence type="ECO:0000256" key="4">
    <source>
        <dbReference type="PIRSR" id="PIRSR000429-1"/>
    </source>
</evidence>
<dbReference type="Gene3D" id="3.40.47.10">
    <property type="match status" value="1"/>
</dbReference>
<dbReference type="Pfam" id="PF02803">
    <property type="entry name" value="Thiolase_C"/>
    <property type="match status" value="1"/>
</dbReference>
<evidence type="ECO:0000313" key="9">
    <source>
        <dbReference type="Proteomes" id="UP000178526"/>
    </source>
</evidence>
<comment type="caution">
    <text evidence="8">The sequence shown here is derived from an EMBL/GenBank/DDBJ whole genome shotgun (WGS) entry which is preliminary data.</text>
</comment>
<dbReference type="PANTHER" id="PTHR18919">
    <property type="entry name" value="ACETYL-COA C-ACYLTRANSFERASE"/>
    <property type="match status" value="1"/>
</dbReference>
<evidence type="ECO:0000259" key="7">
    <source>
        <dbReference type="Pfam" id="PF02803"/>
    </source>
</evidence>
<dbReference type="PANTHER" id="PTHR18919:SF107">
    <property type="entry name" value="ACETYL-COA ACETYLTRANSFERASE, CYTOSOLIC"/>
    <property type="match status" value="1"/>
</dbReference>
<reference evidence="8 9" key="1">
    <citation type="journal article" date="2016" name="Nat. Commun.">
        <title>Thousands of microbial genomes shed light on interconnected biogeochemical processes in an aquifer system.</title>
        <authorList>
            <person name="Anantharaman K."/>
            <person name="Brown C.T."/>
            <person name="Hug L.A."/>
            <person name="Sharon I."/>
            <person name="Castelle C.J."/>
            <person name="Probst A.J."/>
            <person name="Thomas B.C."/>
            <person name="Singh A."/>
            <person name="Wilkins M.J."/>
            <person name="Karaoz U."/>
            <person name="Brodie E.L."/>
            <person name="Williams K.H."/>
            <person name="Hubbard S.S."/>
            <person name="Banfield J.F."/>
        </authorList>
    </citation>
    <scope>NUCLEOTIDE SEQUENCE [LARGE SCALE GENOMIC DNA]</scope>
</reference>
<dbReference type="InterPro" id="IPR016039">
    <property type="entry name" value="Thiolase-like"/>
</dbReference>
<evidence type="ECO:0000313" key="8">
    <source>
        <dbReference type="EMBL" id="OGL42378.1"/>
    </source>
</evidence>
<dbReference type="EMBL" id="MGDB01000050">
    <property type="protein sequence ID" value="OGL42378.1"/>
    <property type="molecule type" value="Genomic_DNA"/>
</dbReference>
<dbReference type="InterPro" id="IPR020613">
    <property type="entry name" value="Thiolase_CS"/>
</dbReference>
<dbReference type="SUPFAM" id="SSF53901">
    <property type="entry name" value="Thiolase-like"/>
    <property type="match status" value="2"/>
</dbReference>
<dbReference type="PROSITE" id="PS00099">
    <property type="entry name" value="THIOLASE_3"/>
    <property type="match status" value="1"/>
</dbReference>
<sequence>MKEIAIIDGIRTPIGFLGGFFRDLTAQKLLEIVYRELLKRANVEARLIDWVIAGCVGQSSDAPNIARVSALRAGIPVEVPGFTTAMNCASGLSAIVEAYKTIIAGDADVVLVGGTESMSNIPYLLRKARFGYRLRSGELIDGIWEGLTDPICGQIMGRTAENLALEFSISREEQDKFAIGSHKKAFTATQEGKFKNEIIPVNVSKKREGTETVPETVFQDEGINIAMNLQSLALYPTIFKQNGTVTAGNSCSISDGAASILLAEKNRAKELRLKIRGYIKSYGFAGVSPERMGIGPVLATQVALKRAEMKLSDIDLIELNEAFAAQTLACVKEMNLDLNKLNVNGGAIALGHPVGATGVRIVVTLLNVMEQKDASTGLAALCVGGGQGGALILERR</sequence>
<feature type="domain" description="Thiolase N-terminal" evidence="6">
    <location>
        <begin position="4"/>
        <end position="265"/>
    </location>
</feature>
<dbReference type="PIRSF" id="PIRSF000429">
    <property type="entry name" value="Ac-CoA_Ac_transf"/>
    <property type="match status" value="1"/>
</dbReference>
<feature type="active site" description="Proton acceptor" evidence="4">
    <location>
        <position position="352"/>
    </location>
</feature>
<dbReference type="InterPro" id="IPR020617">
    <property type="entry name" value="Thiolase_C"/>
</dbReference>
<dbReference type="NCBIfam" id="TIGR01930">
    <property type="entry name" value="AcCoA-C-Actrans"/>
    <property type="match status" value="1"/>
</dbReference>
<comment type="similarity">
    <text evidence="1 5">Belongs to the thiolase-like superfamily. Thiolase family.</text>
</comment>
<dbReference type="CDD" id="cd00751">
    <property type="entry name" value="thiolase"/>
    <property type="match status" value="1"/>
</dbReference>
<evidence type="ECO:0000259" key="6">
    <source>
        <dbReference type="Pfam" id="PF00108"/>
    </source>
</evidence>
<evidence type="ECO:0000256" key="5">
    <source>
        <dbReference type="RuleBase" id="RU003557"/>
    </source>
</evidence>
<dbReference type="Pfam" id="PF00108">
    <property type="entry name" value="Thiolase_N"/>
    <property type="match status" value="1"/>
</dbReference>
<dbReference type="InterPro" id="IPR020610">
    <property type="entry name" value="Thiolase_AS"/>
</dbReference>